<name>A0AAD6Y631_9AGAR</name>
<dbReference type="EMBL" id="JARJCW010000088">
    <property type="protein sequence ID" value="KAJ7195838.1"/>
    <property type="molecule type" value="Genomic_DNA"/>
</dbReference>
<comment type="caution">
    <text evidence="1">The sequence shown here is derived from an EMBL/GenBank/DDBJ whole genome shotgun (WGS) entry which is preliminary data.</text>
</comment>
<gene>
    <name evidence="1" type="ORF">GGX14DRAFT_474454</name>
</gene>
<accession>A0AAD6Y631</accession>
<sequence>MAGETLQSSTGGPLQQRLARQSAAYISLHERRGQGELPSRNTARARNYSGCIARVQQHGAPISVGAFGLILHVAHLYSHTDTDGVVLAKLKIPRDILEDSHRRVVSVSAVLVLSALRRSAAAGRSMCLLSEIPSNPIGTPHCASWLLLPGLQEEFWLRARPPLAGPNPTRFDRRVAAQTLPSCASPLCDTPILYGGPEFCSMHLASASLL</sequence>
<dbReference type="AlphaFoldDB" id="A0AAD6Y631"/>
<evidence type="ECO:0000313" key="2">
    <source>
        <dbReference type="Proteomes" id="UP001219525"/>
    </source>
</evidence>
<organism evidence="1 2">
    <name type="scientific">Mycena pura</name>
    <dbReference type="NCBI Taxonomy" id="153505"/>
    <lineage>
        <taxon>Eukaryota</taxon>
        <taxon>Fungi</taxon>
        <taxon>Dikarya</taxon>
        <taxon>Basidiomycota</taxon>
        <taxon>Agaricomycotina</taxon>
        <taxon>Agaricomycetes</taxon>
        <taxon>Agaricomycetidae</taxon>
        <taxon>Agaricales</taxon>
        <taxon>Marasmiineae</taxon>
        <taxon>Mycenaceae</taxon>
        <taxon>Mycena</taxon>
    </lineage>
</organism>
<proteinExistence type="predicted"/>
<keyword evidence="2" id="KW-1185">Reference proteome</keyword>
<protein>
    <submittedName>
        <fullName evidence="1">Uncharacterized protein</fullName>
    </submittedName>
</protein>
<evidence type="ECO:0000313" key="1">
    <source>
        <dbReference type="EMBL" id="KAJ7195838.1"/>
    </source>
</evidence>
<dbReference type="Proteomes" id="UP001219525">
    <property type="component" value="Unassembled WGS sequence"/>
</dbReference>
<reference evidence="1" key="1">
    <citation type="submission" date="2023-03" db="EMBL/GenBank/DDBJ databases">
        <title>Massive genome expansion in bonnet fungi (Mycena s.s.) driven by repeated elements and novel gene families across ecological guilds.</title>
        <authorList>
            <consortium name="Lawrence Berkeley National Laboratory"/>
            <person name="Harder C.B."/>
            <person name="Miyauchi S."/>
            <person name="Viragh M."/>
            <person name="Kuo A."/>
            <person name="Thoen E."/>
            <person name="Andreopoulos B."/>
            <person name="Lu D."/>
            <person name="Skrede I."/>
            <person name="Drula E."/>
            <person name="Henrissat B."/>
            <person name="Morin E."/>
            <person name="Kohler A."/>
            <person name="Barry K."/>
            <person name="LaButti K."/>
            <person name="Morin E."/>
            <person name="Salamov A."/>
            <person name="Lipzen A."/>
            <person name="Mereny Z."/>
            <person name="Hegedus B."/>
            <person name="Baldrian P."/>
            <person name="Stursova M."/>
            <person name="Weitz H."/>
            <person name="Taylor A."/>
            <person name="Grigoriev I.V."/>
            <person name="Nagy L.G."/>
            <person name="Martin F."/>
            <person name="Kauserud H."/>
        </authorList>
    </citation>
    <scope>NUCLEOTIDE SEQUENCE</scope>
    <source>
        <strain evidence="1">9144</strain>
    </source>
</reference>